<proteinExistence type="predicted"/>
<dbReference type="KEGG" id="chyd:H4K34_11410"/>
<evidence type="ECO:0000313" key="2">
    <source>
        <dbReference type="EMBL" id="QNR22986.1"/>
    </source>
</evidence>
<gene>
    <name evidence="1" type="ORF">H4K34_11195</name>
    <name evidence="2" type="ORF">H4K34_11410</name>
</gene>
<reference evidence="2 3" key="1">
    <citation type="submission" date="2020-08" db="EMBL/GenBank/DDBJ databases">
        <title>Croceimicrobium hydrocarbonivorans gen. nov., sp. nov., a novel marine bacterium isolated from a bacterial consortium that degrades polyethylene terephthalate.</title>
        <authorList>
            <person name="Liu R."/>
        </authorList>
    </citation>
    <scope>NUCLEOTIDE SEQUENCE [LARGE SCALE GENOMIC DNA]</scope>
    <source>
        <strain evidence="2 3">A20-9</strain>
    </source>
</reference>
<organism evidence="2 3">
    <name type="scientific">Croceimicrobium hydrocarbonivorans</name>
    <dbReference type="NCBI Taxonomy" id="2761580"/>
    <lineage>
        <taxon>Bacteria</taxon>
        <taxon>Pseudomonadati</taxon>
        <taxon>Bacteroidota</taxon>
        <taxon>Flavobacteriia</taxon>
        <taxon>Flavobacteriales</taxon>
        <taxon>Owenweeksiaceae</taxon>
        <taxon>Croceimicrobium</taxon>
    </lineage>
</organism>
<dbReference type="KEGG" id="chyd:H4K34_11195"/>
<sequence length="175" mass="21005">MENQQTQEKLIINDKEVFKSLYHRYPDIDDRCEILEMSEYRHQEKTFEVPMFSPLVSIEKLKKRLASVKWADNRYFIMVDCSVDVPFGAKVFCETKKYRLIGDQLTYIGSRTFDKIDQAIEIDLKFKCVKVLAQELQVFYPAQHIPNTLPEYWFQKTYMIRHFDVNMLKNEGFKH</sequence>
<dbReference type="Proteomes" id="UP000516305">
    <property type="component" value="Chromosome"/>
</dbReference>
<name>A0A7H0VB88_9FLAO</name>
<dbReference type="EMBL" id="CP060139">
    <property type="protein sequence ID" value="QNR22943.1"/>
    <property type="molecule type" value="Genomic_DNA"/>
</dbReference>
<protein>
    <submittedName>
        <fullName evidence="2">Uncharacterized protein</fullName>
    </submittedName>
</protein>
<keyword evidence="3" id="KW-1185">Reference proteome</keyword>
<accession>A0A7H0VB88</accession>
<evidence type="ECO:0000313" key="1">
    <source>
        <dbReference type="EMBL" id="QNR22943.1"/>
    </source>
</evidence>
<dbReference type="RefSeq" id="WP_210757512.1">
    <property type="nucleotide sequence ID" value="NZ_CP060139.1"/>
</dbReference>
<evidence type="ECO:0000313" key="3">
    <source>
        <dbReference type="Proteomes" id="UP000516305"/>
    </source>
</evidence>
<dbReference type="AlphaFoldDB" id="A0A7H0VB88"/>
<dbReference type="EMBL" id="CP060139">
    <property type="protein sequence ID" value="QNR22986.1"/>
    <property type="molecule type" value="Genomic_DNA"/>
</dbReference>